<reference evidence="4 5" key="1">
    <citation type="submission" date="2019-07" db="EMBL/GenBank/DDBJ databases">
        <authorList>
            <person name="Kim J."/>
        </authorList>
    </citation>
    <scope>NUCLEOTIDE SEQUENCE [LARGE SCALE GENOMIC DNA]</scope>
    <source>
        <strain evidence="4 5">N4</strain>
    </source>
</reference>
<dbReference type="Proteomes" id="UP000318102">
    <property type="component" value="Unassembled WGS sequence"/>
</dbReference>
<dbReference type="AlphaFoldDB" id="A0A559IVY1"/>
<keyword evidence="2" id="KW-0472">Membrane</keyword>
<evidence type="ECO:0000313" key="4">
    <source>
        <dbReference type="EMBL" id="TVX91798.1"/>
    </source>
</evidence>
<evidence type="ECO:0000313" key="5">
    <source>
        <dbReference type="Proteomes" id="UP000318102"/>
    </source>
</evidence>
<evidence type="ECO:0000256" key="1">
    <source>
        <dbReference type="ARBA" id="ARBA00006464"/>
    </source>
</evidence>
<organism evidence="4 5">
    <name type="scientific">Paenibacillus agilis</name>
    <dbReference type="NCBI Taxonomy" id="3020863"/>
    <lineage>
        <taxon>Bacteria</taxon>
        <taxon>Bacillati</taxon>
        <taxon>Bacillota</taxon>
        <taxon>Bacilli</taxon>
        <taxon>Bacillales</taxon>
        <taxon>Paenibacillaceae</taxon>
        <taxon>Paenibacillus</taxon>
    </lineage>
</organism>
<evidence type="ECO:0000259" key="3">
    <source>
        <dbReference type="Pfam" id="PF02397"/>
    </source>
</evidence>
<dbReference type="PANTHER" id="PTHR30576:SF0">
    <property type="entry name" value="UNDECAPRENYL-PHOSPHATE N-ACETYLGALACTOSAMINYL 1-PHOSPHATE TRANSFERASE-RELATED"/>
    <property type="match status" value="1"/>
</dbReference>
<protein>
    <submittedName>
        <fullName evidence="4">Sugar transferase</fullName>
    </submittedName>
</protein>
<dbReference type="InterPro" id="IPR003362">
    <property type="entry name" value="Bact_transf"/>
</dbReference>
<dbReference type="EMBL" id="VNJK01000001">
    <property type="protein sequence ID" value="TVX91798.1"/>
    <property type="molecule type" value="Genomic_DNA"/>
</dbReference>
<name>A0A559IVY1_9BACL</name>
<proteinExistence type="inferred from homology"/>
<keyword evidence="4" id="KW-0808">Transferase</keyword>
<evidence type="ECO:0000256" key="2">
    <source>
        <dbReference type="SAM" id="Phobius"/>
    </source>
</evidence>
<comment type="caution">
    <text evidence="4">The sequence shown here is derived from an EMBL/GenBank/DDBJ whole genome shotgun (WGS) entry which is preliminary data.</text>
</comment>
<sequence length="218" mass="24713">MGQITELTLSEKSSETVFIQPKVNDSILFLMAKRIIDFVLATVLLLLTAPIVVAVIVCIKMDSTGPAFYVQDRVGYRGREFKLIKLRSMVIDAEKDGPRWATAHDERVTKVGQFIRKTRVDELPQLVNVLKGEMSLIGPRPERNAFMQQFHQEIPGFMNRVLVKPGLTGWAQVNGGYDLSPEEKFQHDMYYITNPSVRMETKIFLKTIKVVLTGKGAR</sequence>
<dbReference type="OrthoDB" id="9808602at2"/>
<dbReference type="RefSeq" id="WP_144986649.1">
    <property type="nucleotide sequence ID" value="NZ_VNJK01000001.1"/>
</dbReference>
<accession>A0A559IVY1</accession>
<keyword evidence="2" id="KW-1133">Transmembrane helix</keyword>
<feature type="transmembrane region" description="Helical" evidence="2">
    <location>
        <begin position="38"/>
        <end position="59"/>
    </location>
</feature>
<feature type="domain" description="Bacterial sugar transferase" evidence="3">
    <location>
        <begin position="33"/>
        <end position="212"/>
    </location>
</feature>
<dbReference type="PANTHER" id="PTHR30576">
    <property type="entry name" value="COLANIC BIOSYNTHESIS UDP-GLUCOSE LIPID CARRIER TRANSFERASE"/>
    <property type="match status" value="1"/>
</dbReference>
<dbReference type="GO" id="GO:0016780">
    <property type="term" value="F:phosphotransferase activity, for other substituted phosphate groups"/>
    <property type="evidence" value="ECO:0007669"/>
    <property type="project" value="TreeGrafter"/>
</dbReference>
<gene>
    <name evidence="4" type="ORF">FPZ44_01220</name>
</gene>
<comment type="similarity">
    <text evidence="1">Belongs to the bacterial sugar transferase family.</text>
</comment>
<dbReference type="Pfam" id="PF02397">
    <property type="entry name" value="Bac_transf"/>
    <property type="match status" value="1"/>
</dbReference>
<keyword evidence="2" id="KW-0812">Transmembrane</keyword>
<keyword evidence="5" id="KW-1185">Reference proteome</keyword>